<dbReference type="Pfam" id="PF18941">
    <property type="entry name" value="DUF5688"/>
    <property type="match status" value="1"/>
</dbReference>
<evidence type="ECO:0000313" key="1">
    <source>
        <dbReference type="EMBL" id="MCZ7694481.1"/>
    </source>
</evidence>
<dbReference type="Proteomes" id="UP001148455">
    <property type="component" value="Unassembled WGS sequence"/>
</dbReference>
<accession>A0A9X3HG84</accession>
<proteinExistence type="predicted"/>
<sequence length="197" mass="22414">MNLTTVSDKKSILLSNIYPTLHSPYQLPKNAVRSKVKGMNHIAMAFSFNLPSGQIAHVTEIIMNRYNITFSELVNAINNNPYNYVFEKMPSFLGVEDDMPMYVLTNESTHYGAGGICINHVFRRIMNTIQDDFYILPSSVHELIIVPVLSIEVNESVLPKMVHEINCNIVDLNDRLSNHTYRLNYNSGTITTIPYTK</sequence>
<dbReference type="InterPro" id="IPR043743">
    <property type="entry name" value="DUF5688"/>
</dbReference>
<dbReference type="AlphaFoldDB" id="A0A9X3HG84"/>
<dbReference type="RefSeq" id="WP_269762891.1">
    <property type="nucleotide sequence ID" value="NZ_JAPZEC010000011.1"/>
</dbReference>
<dbReference type="EMBL" id="JAPZED010000010">
    <property type="protein sequence ID" value="MCZ7694481.1"/>
    <property type="molecule type" value="Genomic_DNA"/>
</dbReference>
<evidence type="ECO:0000313" key="2">
    <source>
        <dbReference type="Proteomes" id="UP001148455"/>
    </source>
</evidence>
<comment type="caution">
    <text evidence="1">The sequence shown here is derived from an EMBL/GenBank/DDBJ whole genome shotgun (WGS) entry which is preliminary data.</text>
</comment>
<gene>
    <name evidence="1" type="ORF">O8D18_10590</name>
</gene>
<reference evidence="1" key="1">
    <citation type="submission" date="2022-12" db="EMBL/GenBank/DDBJ databases">
        <title>Genome of R. gnavus strain RSHDN_123.</title>
        <authorList>
            <person name="Abdugheni R."/>
        </authorList>
    </citation>
    <scope>NUCLEOTIDE SEQUENCE</scope>
    <source>
        <strain evidence="1">RSHDN_123</strain>
    </source>
</reference>
<name>A0A9X3HG84_MEDGN</name>
<organism evidence="1 2">
    <name type="scientific">Mediterraneibacter gnavus</name>
    <name type="common">Ruminococcus gnavus</name>
    <dbReference type="NCBI Taxonomy" id="33038"/>
    <lineage>
        <taxon>Bacteria</taxon>
        <taxon>Bacillati</taxon>
        <taxon>Bacillota</taxon>
        <taxon>Clostridia</taxon>
        <taxon>Lachnospirales</taxon>
        <taxon>Lachnospiraceae</taxon>
        <taxon>Mediterraneibacter</taxon>
    </lineage>
</organism>
<protein>
    <submittedName>
        <fullName evidence="1">DUF5688 family protein</fullName>
    </submittedName>
</protein>